<organism evidence="1">
    <name type="scientific">Yamagishiella unicocca</name>
    <dbReference type="NCBI Taxonomy" id="51707"/>
    <lineage>
        <taxon>Eukaryota</taxon>
        <taxon>Viridiplantae</taxon>
        <taxon>Chlorophyta</taxon>
        <taxon>core chlorophytes</taxon>
        <taxon>Chlorophyceae</taxon>
        <taxon>CS clade</taxon>
        <taxon>Chlamydomonadales</taxon>
        <taxon>Volvocaceae</taxon>
        <taxon>Yamagishiella</taxon>
    </lineage>
</organism>
<dbReference type="AlphaFoldDB" id="A0A1W6R6K6"/>
<dbReference type="InterPro" id="IPR038898">
    <property type="entry name" value="BROX"/>
</dbReference>
<dbReference type="InterPro" id="IPR038499">
    <property type="entry name" value="BRO1_sf"/>
</dbReference>
<protein>
    <recommendedName>
        <fullName evidence="2">BRO1 domain-containing protein</fullName>
    </recommendedName>
</protein>
<dbReference type="PANTHER" id="PTHR23032:SF13">
    <property type="entry name" value="BRO1 DOMAIN-CONTAINING PROTEIN BROX"/>
    <property type="match status" value="1"/>
</dbReference>
<evidence type="ECO:0000313" key="1">
    <source>
        <dbReference type="EMBL" id="ARO50070.1"/>
    </source>
</evidence>
<sequence length="404" mass="41930">MTAQEGQRARVLALPFNEPLQLLQTKPFDYNLLSKQLEKWAPRCGSVPPRPQRMLRLDNLPQELAMVYTTYAAALRHTAHQLVQEAGATVGSGGSGGQGTEPADGGAVAATRDDAACNGSSGGGGSSGDCGSGATGLQAALTVAVATLRRAAGVFGFLAEEVLPGLAGGGGGGAAVVPGDRPLELLVPAARCMQQLCLAEAQALVAATAAVKGMSPGTQRALHAGEMRPQAWWCSALFRQAQVSARELAAAAPPGLPPSDLLDKLLAVATALHEARAHHCLALEGQRDMELGTAEASCEECQRLLEAALRCLARSDPYDWAGCIKARKRRREQLASIHQATGAQLLAAVHKDRMSVTYQALPKQPPDATANAAIRVAVDVFQPLPVLPPVPVTTESGKGGCGIM</sequence>
<accession>A0A1W6R6K6</accession>
<dbReference type="EMBL" id="KU257978">
    <property type="protein sequence ID" value="ARO50070.1"/>
    <property type="molecule type" value="Genomic_DNA"/>
</dbReference>
<evidence type="ECO:0008006" key="2">
    <source>
        <dbReference type="Google" id="ProtNLM"/>
    </source>
</evidence>
<reference evidence="1" key="1">
    <citation type="journal article" date="2017" name="J. Evol. Biol.">
        <title>Genetic Basis for Soma is Present in Undifferentiated Volvocine Green Algae.</title>
        <authorList>
            <person name="Grochau-Wright Z.I."/>
            <person name="Hanschen E.R."/>
            <person name="Ferris P.J."/>
            <person name="Hamaji T."/>
            <person name="Nozaki H."/>
            <person name="Olson B.J.S.C."/>
            <person name="Michod R.E."/>
        </authorList>
    </citation>
    <scope>NUCLEOTIDE SEQUENCE</scope>
    <source>
        <strain evidence="1">NIES 1861</strain>
    </source>
</reference>
<dbReference type="PANTHER" id="PTHR23032">
    <property type="entry name" value="BRO1 DOMAIN-CONTAINING PROTEIN BROX"/>
    <property type="match status" value="1"/>
</dbReference>
<proteinExistence type="predicted"/>
<dbReference type="Gene3D" id="1.25.40.280">
    <property type="entry name" value="alix/aip1 like domains"/>
    <property type="match status" value="1"/>
</dbReference>
<name>A0A1W6R6K6_9CHLO</name>